<dbReference type="InterPro" id="IPR010827">
    <property type="entry name" value="BamA/TamA_POTRA"/>
</dbReference>
<evidence type="ECO:0000256" key="6">
    <source>
        <dbReference type="ARBA" id="ARBA00022729"/>
    </source>
</evidence>
<proteinExistence type="inferred from homology"/>
<evidence type="ECO:0000313" key="16">
    <source>
        <dbReference type="Proteomes" id="UP001165423"/>
    </source>
</evidence>
<evidence type="ECO:0000256" key="5">
    <source>
        <dbReference type="ARBA" id="ARBA00022692"/>
    </source>
</evidence>
<dbReference type="PANTHER" id="PTHR12815">
    <property type="entry name" value="SORTING AND ASSEMBLY MACHINERY SAMM50 PROTEIN FAMILY MEMBER"/>
    <property type="match status" value="1"/>
</dbReference>
<evidence type="ECO:0000256" key="10">
    <source>
        <dbReference type="ARBA" id="ARBA00093548"/>
    </source>
</evidence>
<dbReference type="InterPro" id="IPR035243">
    <property type="entry name" value="TamA_POTRA_Dom_1"/>
</dbReference>
<dbReference type="EMBL" id="JALGCL010000003">
    <property type="protein sequence ID" value="MCJ0826371.1"/>
    <property type="molecule type" value="Genomic_DNA"/>
</dbReference>
<dbReference type="Gene3D" id="2.40.160.50">
    <property type="entry name" value="membrane protein fhac: a member of the omp85/tpsb transporter family"/>
    <property type="match status" value="1"/>
</dbReference>
<evidence type="ECO:0000259" key="12">
    <source>
        <dbReference type="Pfam" id="PF01103"/>
    </source>
</evidence>
<dbReference type="InterPro" id="IPR039910">
    <property type="entry name" value="D15-like"/>
</dbReference>
<evidence type="ECO:0000256" key="3">
    <source>
        <dbReference type="ARBA" id="ARBA00015419"/>
    </source>
</evidence>
<evidence type="ECO:0000259" key="13">
    <source>
        <dbReference type="Pfam" id="PF07244"/>
    </source>
</evidence>
<evidence type="ECO:0000256" key="2">
    <source>
        <dbReference type="ARBA" id="ARBA00010248"/>
    </source>
</evidence>
<evidence type="ECO:0000256" key="8">
    <source>
        <dbReference type="ARBA" id="ARBA00023237"/>
    </source>
</evidence>
<keyword evidence="5" id="KW-0812">Transmembrane</keyword>
<comment type="subunit">
    <text evidence="10">Interacts with TamB to form the translocation and assembly module (TAM).</text>
</comment>
<evidence type="ECO:0000259" key="14">
    <source>
        <dbReference type="Pfam" id="PF17243"/>
    </source>
</evidence>
<dbReference type="PANTHER" id="PTHR12815:SF47">
    <property type="entry name" value="TRANSLOCATION AND ASSEMBLY MODULE SUBUNIT TAMA"/>
    <property type="match status" value="1"/>
</dbReference>
<dbReference type="Gene3D" id="3.10.20.310">
    <property type="entry name" value="membrane protein fhac"/>
    <property type="match status" value="3"/>
</dbReference>
<feature type="chain" id="PRO_5047214276" description="Translocation and assembly module subunit TamA" evidence="11">
    <location>
        <begin position="24"/>
        <end position="585"/>
    </location>
</feature>
<comment type="similarity">
    <text evidence="2">Belongs to the TamA family.</text>
</comment>
<feature type="domain" description="Bacterial surface antigen (D15)" evidence="12">
    <location>
        <begin position="400"/>
        <end position="582"/>
    </location>
</feature>
<keyword evidence="6 11" id="KW-0732">Signal</keyword>
<evidence type="ECO:0000256" key="4">
    <source>
        <dbReference type="ARBA" id="ARBA00022452"/>
    </source>
</evidence>
<dbReference type="Pfam" id="PF01103">
    <property type="entry name" value="Omp85"/>
    <property type="match status" value="1"/>
</dbReference>
<keyword evidence="4" id="KW-1134">Transmembrane beta strand</keyword>
<comment type="caution">
    <text evidence="15">The sequence shown here is derived from an EMBL/GenBank/DDBJ whole genome shotgun (WGS) entry which is preliminary data.</text>
</comment>
<name>A0ABT0A5Y6_9GAMM</name>
<evidence type="ECO:0000256" key="11">
    <source>
        <dbReference type="SAM" id="SignalP"/>
    </source>
</evidence>
<evidence type="ECO:0000256" key="7">
    <source>
        <dbReference type="ARBA" id="ARBA00023136"/>
    </source>
</evidence>
<evidence type="ECO:0000256" key="9">
    <source>
        <dbReference type="ARBA" id="ARBA00033063"/>
    </source>
</evidence>
<feature type="domain" description="POTRA" evidence="13">
    <location>
        <begin position="114"/>
        <end position="183"/>
    </location>
</feature>
<keyword evidence="16" id="KW-1185">Reference proteome</keyword>
<sequence>MRPVPRLFAVAASCLLAIGAAQAAVVQRVDVVGLDEAMTRNVRGSLSLVDAIGRDVSARRMAYLVREAEAETREALEPFGYYSPRIGVVRDRDAGTVTITVTPGTPVRVRDSHVAIAGEGARDRYLKQEIAAFTPAPGAVFDHEIYEASKARITRRLAERGYFDADFLSRRVEVTRADNAADIDLQWNSGERHDMGPISFVQAPEQIIRPGLFDKLVYWDEGSYYHQGKLDRLRKSLVALDYFSRIEIEPQPEQASADKRVPVSVTLTPAKRSIYTAGLSYGSDSGGGVRLGVERRYLNARGHKALAQVDYAERRKTLTLQYRIPAFAWLDGWYTASLQAADEQTDYIDTRRVEFVASRSGEVNSHLTAIASLHVLRERWAYTGDIDHPGYRYASFTFPSLRAEYIDADDRLYPRDALGGSLELRGAGAGLGSEASFLQLHVRASWFQGLGARDRVIVRGELGHTFTNALVEMPPSLRFYAGGDRSIRGYNYREVGPRLGDFGLGAKNVITASGEYEHYFNDSWGMAAFVDSGSAFDGRTPDWRTGVGVGLRWRSPVGPVRIDIGHGLDHPDSPFTVHLNIGADL</sequence>
<keyword evidence="8" id="KW-0998">Cell outer membrane</keyword>
<gene>
    <name evidence="15" type="ORF">MQC88_10480</name>
</gene>
<evidence type="ECO:0000256" key="1">
    <source>
        <dbReference type="ARBA" id="ARBA00004442"/>
    </source>
</evidence>
<feature type="signal peptide" evidence="11">
    <location>
        <begin position="1"/>
        <end position="23"/>
    </location>
</feature>
<keyword evidence="7" id="KW-0472">Membrane</keyword>
<evidence type="ECO:0000313" key="15">
    <source>
        <dbReference type="EMBL" id="MCJ0826371.1"/>
    </source>
</evidence>
<protein>
    <recommendedName>
        <fullName evidence="3">Translocation and assembly module subunit TamA</fullName>
    </recommendedName>
    <alternativeName>
        <fullName evidence="9">Autotransporter assembly factor TamA</fullName>
    </alternativeName>
</protein>
<dbReference type="RefSeq" id="WP_243321759.1">
    <property type="nucleotide sequence ID" value="NZ_JALGCL010000003.1"/>
</dbReference>
<dbReference type="Proteomes" id="UP001165423">
    <property type="component" value="Unassembled WGS sequence"/>
</dbReference>
<comment type="subcellular location">
    <subcellularLocation>
        <location evidence="1">Cell outer membrane</location>
    </subcellularLocation>
</comment>
<reference evidence="15 16" key="1">
    <citation type="submission" date="2022-03" db="EMBL/GenBank/DDBJ databases">
        <title>Luteimonas soily sp. nov., a novel bacterium isolated from the soil.</title>
        <authorList>
            <person name="Zhang X."/>
        </authorList>
    </citation>
    <scope>NUCLEOTIDE SEQUENCE [LARGE SCALE GENOMIC DNA]</scope>
    <source>
        <strain evidence="15 16">50</strain>
    </source>
</reference>
<dbReference type="Pfam" id="PF07244">
    <property type="entry name" value="POTRA"/>
    <property type="match status" value="1"/>
</dbReference>
<accession>A0ABT0A5Y6</accession>
<organism evidence="15 16">
    <name type="scientific">Cognatiluteimonas sedimenti</name>
    <dbReference type="NCBI Taxonomy" id="2927791"/>
    <lineage>
        <taxon>Bacteria</taxon>
        <taxon>Pseudomonadati</taxon>
        <taxon>Pseudomonadota</taxon>
        <taxon>Gammaproteobacteria</taxon>
        <taxon>Lysobacterales</taxon>
        <taxon>Lysobacteraceae</taxon>
        <taxon>Cognatiluteimonas</taxon>
    </lineage>
</organism>
<dbReference type="Pfam" id="PF17243">
    <property type="entry name" value="POTRA_TamA_1"/>
    <property type="match status" value="1"/>
</dbReference>
<dbReference type="InterPro" id="IPR000184">
    <property type="entry name" value="Bac_surfAg_D15"/>
</dbReference>
<feature type="domain" description="TamA POTRA" evidence="14">
    <location>
        <begin position="29"/>
        <end position="103"/>
    </location>
</feature>